<dbReference type="STRING" id="451379.A0A0N5ARL1"/>
<evidence type="ECO:0000313" key="4">
    <source>
        <dbReference type="WBParaSite" id="SMUV_0000736301-mRNA-1"/>
    </source>
</evidence>
<name>A0A0N5ARL1_9BILA</name>
<dbReference type="InterPro" id="IPR012674">
    <property type="entry name" value="Calycin"/>
</dbReference>
<dbReference type="InterPro" id="IPR056868">
    <property type="entry name" value="Lipocalin_dom_nem"/>
</dbReference>
<keyword evidence="3" id="KW-1185">Reference proteome</keyword>
<sequence>MANDINWQQQLLRILNAGVIILVIGVDQYSAQAQNDAFRLPEIPQYAAKPTVPPEYKSFFELDGHARELVDTLIGPRPGGLVPEKSYEISRPLMPATNGNAGSGVSQLEKTLEQLFTGPTESQQQQFQLPPGFSQGFSLSNSNTPIASFSESSKPVHKSIDETPNKPAFESSIKGIPNVFPDLAKPPIQLQVPEYQKVISRHMPEVPKFDEKPEVPEGGLGPIDLRRAPSSVGVAESASSGNDEDENSEYGGLPDDGASSGGGLIGSIISLIGLNAKKRKVGAPDIQSLGRTVGNLFGGNNSPFPAKNVISNVLYKALTSGSIQNNATEIAQSLANGTFGANGNLSLPISDSQKAIIEENLEMIQNLITQPSSPFCNPKPVPVSTFSIDAFMGKWYQVMNSPPFSNGPCSMVVYKKLSDVNNGGVGSIFEIFEYTTDGTPYVKPRISSGYAILKQPGELIYRTTSHKEDVIVHVINVGPLDENDEYSFVILSTNCNYPLYVFARDPVIYKQKYESLVNQILEKKGLVNGFSRLLNIVAPVDNSICTFPPSLFNIQG</sequence>
<evidence type="ECO:0000256" key="1">
    <source>
        <dbReference type="SAM" id="MobiDB-lite"/>
    </source>
</evidence>
<feature type="region of interest" description="Disordered" evidence="1">
    <location>
        <begin position="205"/>
        <end position="257"/>
    </location>
</feature>
<dbReference type="PANTHER" id="PTHR37437:SF4">
    <property type="entry name" value="LIPOCALIN-RELATED PROTEIN"/>
    <property type="match status" value="1"/>
</dbReference>
<organism evidence="3 4">
    <name type="scientific">Syphacia muris</name>
    <dbReference type="NCBI Taxonomy" id="451379"/>
    <lineage>
        <taxon>Eukaryota</taxon>
        <taxon>Metazoa</taxon>
        <taxon>Ecdysozoa</taxon>
        <taxon>Nematoda</taxon>
        <taxon>Chromadorea</taxon>
        <taxon>Rhabditida</taxon>
        <taxon>Spirurina</taxon>
        <taxon>Oxyuridomorpha</taxon>
        <taxon>Oxyuroidea</taxon>
        <taxon>Oxyuridae</taxon>
        <taxon>Syphacia</taxon>
    </lineage>
</organism>
<feature type="domain" description="Lipocalin" evidence="2">
    <location>
        <begin position="385"/>
        <end position="546"/>
    </location>
</feature>
<dbReference type="Proteomes" id="UP000046393">
    <property type="component" value="Unplaced"/>
</dbReference>
<evidence type="ECO:0000259" key="2">
    <source>
        <dbReference type="Pfam" id="PF24976"/>
    </source>
</evidence>
<feature type="compositionally biased region" description="Low complexity" evidence="1">
    <location>
        <begin position="230"/>
        <end position="241"/>
    </location>
</feature>
<accession>A0A0N5ARL1</accession>
<dbReference type="PANTHER" id="PTHR37437">
    <property type="entry name" value="LIPOCALIN-RELATED PROTEIN-RELATED"/>
    <property type="match status" value="1"/>
</dbReference>
<reference evidence="4" key="1">
    <citation type="submission" date="2017-02" db="UniProtKB">
        <authorList>
            <consortium name="WormBaseParasite"/>
        </authorList>
    </citation>
    <scope>IDENTIFICATION</scope>
</reference>
<feature type="region of interest" description="Disordered" evidence="1">
    <location>
        <begin position="148"/>
        <end position="168"/>
    </location>
</feature>
<protein>
    <submittedName>
        <fullName evidence="4">Lipocalin/cytosolic fatty-acid binding domain-containing protein</fullName>
    </submittedName>
</protein>
<dbReference type="AlphaFoldDB" id="A0A0N5ARL1"/>
<feature type="compositionally biased region" description="Basic and acidic residues" evidence="1">
    <location>
        <begin position="205"/>
        <end position="215"/>
    </location>
</feature>
<dbReference type="Pfam" id="PF24976">
    <property type="entry name" value="Lipocalin_10"/>
    <property type="match status" value="1"/>
</dbReference>
<proteinExistence type="predicted"/>
<dbReference type="SUPFAM" id="SSF50814">
    <property type="entry name" value="Lipocalins"/>
    <property type="match status" value="1"/>
</dbReference>
<evidence type="ECO:0000313" key="3">
    <source>
        <dbReference type="Proteomes" id="UP000046393"/>
    </source>
</evidence>
<dbReference type="Gene3D" id="2.40.128.20">
    <property type="match status" value="1"/>
</dbReference>
<dbReference type="WBParaSite" id="SMUV_0000736301-mRNA-1">
    <property type="protein sequence ID" value="SMUV_0000736301-mRNA-1"/>
    <property type="gene ID" value="SMUV_0000736301"/>
</dbReference>